<gene>
    <name evidence="2" type="ORF">M378DRAFT_168632</name>
</gene>
<evidence type="ECO:0000313" key="3">
    <source>
        <dbReference type="Proteomes" id="UP000054549"/>
    </source>
</evidence>
<feature type="region of interest" description="Disordered" evidence="1">
    <location>
        <begin position="1"/>
        <end position="32"/>
    </location>
</feature>
<reference evidence="2 3" key="1">
    <citation type="submission" date="2014-04" db="EMBL/GenBank/DDBJ databases">
        <title>Evolutionary Origins and Diversification of the Mycorrhizal Mutualists.</title>
        <authorList>
            <consortium name="DOE Joint Genome Institute"/>
            <consortium name="Mycorrhizal Genomics Consortium"/>
            <person name="Kohler A."/>
            <person name="Kuo A."/>
            <person name="Nagy L.G."/>
            <person name="Floudas D."/>
            <person name="Copeland A."/>
            <person name="Barry K.W."/>
            <person name="Cichocki N."/>
            <person name="Veneault-Fourrey C."/>
            <person name="LaButti K."/>
            <person name="Lindquist E.A."/>
            <person name="Lipzen A."/>
            <person name="Lundell T."/>
            <person name="Morin E."/>
            <person name="Murat C."/>
            <person name="Riley R."/>
            <person name="Ohm R."/>
            <person name="Sun H."/>
            <person name="Tunlid A."/>
            <person name="Henrissat B."/>
            <person name="Grigoriev I.V."/>
            <person name="Hibbett D.S."/>
            <person name="Martin F."/>
        </authorList>
    </citation>
    <scope>NUCLEOTIDE SEQUENCE [LARGE SCALE GENOMIC DNA]</scope>
    <source>
        <strain evidence="2 3">Koide BX008</strain>
    </source>
</reference>
<proteinExistence type="predicted"/>
<evidence type="ECO:0000256" key="1">
    <source>
        <dbReference type="SAM" id="MobiDB-lite"/>
    </source>
</evidence>
<feature type="compositionally biased region" description="Polar residues" evidence="1">
    <location>
        <begin position="1"/>
        <end position="16"/>
    </location>
</feature>
<name>A0A0C2WTF4_AMAMK</name>
<sequence length="69" mass="8181">MHPLSDSESALSLNKSLKQRRSQEMKKKQEPHALYHDRITSLGRRKYILQLMHRRDVPDIITRTLRVTA</sequence>
<feature type="compositionally biased region" description="Basic and acidic residues" evidence="1">
    <location>
        <begin position="21"/>
        <end position="32"/>
    </location>
</feature>
<keyword evidence="3" id="KW-1185">Reference proteome</keyword>
<protein>
    <submittedName>
        <fullName evidence="2">Uncharacterized protein</fullName>
    </submittedName>
</protein>
<dbReference type="EMBL" id="KN818306">
    <property type="protein sequence ID" value="KIL60001.1"/>
    <property type="molecule type" value="Genomic_DNA"/>
</dbReference>
<evidence type="ECO:0000313" key="2">
    <source>
        <dbReference type="EMBL" id="KIL60001.1"/>
    </source>
</evidence>
<organism evidence="2 3">
    <name type="scientific">Amanita muscaria (strain Koide BX008)</name>
    <dbReference type="NCBI Taxonomy" id="946122"/>
    <lineage>
        <taxon>Eukaryota</taxon>
        <taxon>Fungi</taxon>
        <taxon>Dikarya</taxon>
        <taxon>Basidiomycota</taxon>
        <taxon>Agaricomycotina</taxon>
        <taxon>Agaricomycetes</taxon>
        <taxon>Agaricomycetidae</taxon>
        <taxon>Agaricales</taxon>
        <taxon>Pluteineae</taxon>
        <taxon>Amanitaceae</taxon>
        <taxon>Amanita</taxon>
    </lineage>
</organism>
<dbReference type="HOGENOM" id="CLU_2775453_0_0_1"/>
<accession>A0A0C2WTF4</accession>
<dbReference type="InParanoid" id="A0A0C2WTF4"/>
<dbReference type="AlphaFoldDB" id="A0A0C2WTF4"/>
<dbReference type="Proteomes" id="UP000054549">
    <property type="component" value="Unassembled WGS sequence"/>
</dbReference>